<dbReference type="InterPro" id="IPR008271">
    <property type="entry name" value="Ser/Thr_kinase_AS"/>
</dbReference>
<keyword evidence="4" id="KW-0418">Kinase</keyword>
<dbReference type="AlphaFoldDB" id="A0A9W4HH35"/>
<dbReference type="FunFam" id="3.30.200.20:FF:000294">
    <property type="entry name" value="Map kinase kinase"/>
    <property type="match status" value="1"/>
</dbReference>
<dbReference type="Gene3D" id="3.30.200.20">
    <property type="entry name" value="Phosphorylase Kinase, domain 1"/>
    <property type="match status" value="1"/>
</dbReference>
<evidence type="ECO:0000256" key="9">
    <source>
        <dbReference type="ARBA" id="ARBA00071969"/>
    </source>
</evidence>
<sequence>MSSPVPLLRPPVPGARNNNGSPRAPKLTLGIPPSPSANPVNGNPAPAQVPQIQTQPQPQPRPSGRPAPPRLQLATPMGSQHNVSQPTLMPNGRPAPPPLSTNGLGGGGAPSLQIQTNGPASSNPSYSTINFAMGLRQPDGSSDPSSAISSVYSDRENGDRENNVNGLLPDLDKLCLEKGRPLDVDDLDDEGWHAASEQNMIVELGSLGEGAGGAVTRCRLKEGKTVFALKIITTDPNPDVKKQIVRELNFNKDCASHHICRYYGAFMDKSTGTISIAMEFCEGGSLDSIYKEVKKLGGRTGEKVLGKVAEGVLNGLTYLHSRKIIHRDIKPSNILLCRDGKVKLCDFGVSGEFGTKGDANTFIGTSYYMAPERITGQSYTITSDVWSLGVTLLEVAQHRFPFPADGTEMQPRAGLIDLLTYIVRQPIPKLKDEPQNGIRWSDNFKYFIECCLEKEPPRRATPWRMLEHPWVQDMRNKKVNMANFIKQVWDWKDGWTPRIDLAVNNSTPVYHDSTSYPSAFCVFRWIPRAGTQGSTSLSYPFIISKSFFLFCSDPNLIGYASHPTILDGLTFSMHRIPFGPFPPLLRFSLSPSSSYDGLLSLLLLRSCFLSHFEPGHILHPLISRFRIECTARFPSLL</sequence>
<dbReference type="PANTHER" id="PTHR47448">
    <property type="entry name" value="DUAL SPECIFICITY MITOGEN-ACTIVATED PROTEIN KINASE KINASE DSOR1-LIKE PROTEIN"/>
    <property type="match status" value="1"/>
</dbReference>
<evidence type="ECO:0000256" key="8">
    <source>
        <dbReference type="ARBA" id="ARBA00048130"/>
    </source>
</evidence>
<dbReference type="PROSITE" id="PS50011">
    <property type="entry name" value="PROTEIN_KINASE_DOM"/>
    <property type="match status" value="1"/>
</dbReference>
<dbReference type="Pfam" id="PF00069">
    <property type="entry name" value="Pkinase"/>
    <property type="match status" value="1"/>
</dbReference>
<keyword evidence="2" id="KW-0808">Transferase</keyword>
<dbReference type="PROSITE" id="PS00108">
    <property type="entry name" value="PROTEIN_KINASE_ST"/>
    <property type="match status" value="1"/>
</dbReference>
<comment type="caution">
    <text evidence="13">The sequence shown here is derived from an EMBL/GenBank/DDBJ whole genome shotgun (WGS) entry which is preliminary data.</text>
</comment>
<dbReference type="Gene3D" id="1.10.510.10">
    <property type="entry name" value="Transferase(Phosphotransferase) domain 1"/>
    <property type="match status" value="1"/>
</dbReference>
<dbReference type="GO" id="GO:0005524">
    <property type="term" value="F:ATP binding"/>
    <property type="evidence" value="ECO:0007669"/>
    <property type="project" value="UniProtKB-UniRule"/>
</dbReference>
<dbReference type="SUPFAM" id="SSF56112">
    <property type="entry name" value="Protein kinase-like (PK-like)"/>
    <property type="match status" value="1"/>
</dbReference>
<protein>
    <recommendedName>
        <fullName evidence="9">Mitogen-activated protein kinase kinae mkk2</fullName>
        <ecNumber evidence="1">2.7.11.24</ecNumber>
    </recommendedName>
</protein>
<feature type="compositionally biased region" description="Low complexity" evidence="11">
    <location>
        <begin position="139"/>
        <end position="152"/>
    </location>
</feature>
<dbReference type="PANTHER" id="PTHR47448:SF5">
    <property type="entry name" value="MITOGEN-ACTIVATED PROTEIN KINASE KINAE MKK2"/>
    <property type="match status" value="1"/>
</dbReference>
<dbReference type="InterPro" id="IPR017441">
    <property type="entry name" value="Protein_kinase_ATP_BS"/>
</dbReference>
<comment type="similarity">
    <text evidence="6">Belongs to the protein kinase superfamily. STE Ser/Thr protein kinase family. MAP kinase kinase subfamily.</text>
</comment>
<gene>
    <name evidence="13" type="ORF">PNAL_LOCUS2214</name>
</gene>
<evidence type="ECO:0000256" key="5">
    <source>
        <dbReference type="ARBA" id="ARBA00022840"/>
    </source>
</evidence>
<evidence type="ECO:0000256" key="3">
    <source>
        <dbReference type="ARBA" id="ARBA00022741"/>
    </source>
</evidence>
<feature type="compositionally biased region" description="Low complexity" evidence="11">
    <location>
        <begin position="44"/>
        <end position="56"/>
    </location>
</feature>
<feature type="compositionally biased region" description="Pro residues" evidence="11">
    <location>
        <begin position="57"/>
        <end position="69"/>
    </location>
</feature>
<evidence type="ECO:0000256" key="4">
    <source>
        <dbReference type="ARBA" id="ARBA00022777"/>
    </source>
</evidence>
<evidence type="ECO:0000256" key="1">
    <source>
        <dbReference type="ARBA" id="ARBA00012411"/>
    </source>
</evidence>
<evidence type="ECO:0000256" key="2">
    <source>
        <dbReference type="ARBA" id="ARBA00022679"/>
    </source>
</evidence>
<evidence type="ECO:0000313" key="13">
    <source>
        <dbReference type="EMBL" id="CAG8012629.1"/>
    </source>
</evidence>
<name>A0A9W4HH35_PENNA</name>
<proteinExistence type="inferred from homology"/>
<dbReference type="EC" id="2.7.11.24" evidence="1"/>
<dbReference type="InterPro" id="IPR050915">
    <property type="entry name" value="MAP_kinase_kinase"/>
</dbReference>
<dbReference type="InterPro" id="IPR000719">
    <property type="entry name" value="Prot_kinase_dom"/>
</dbReference>
<dbReference type="SMART" id="SM00220">
    <property type="entry name" value="S_TKc"/>
    <property type="match status" value="1"/>
</dbReference>
<evidence type="ECO:0000259" key="12">
    <source>
        <dbReference type="PROSITE" id="PS50011"/>
    </source>
</evidence>
<keyword evidence="3 10" id="KW-0547">Nucleotide-binding</keyword>
<feature type="compositionally biased region" description="Basic and acidic residues" evidence="11">
    <location>
        <begin position="153"/>
        <end position="162"/>
    </location>
</feature>
<evidence type="ECO:0000256" key="6">
    <source>
        <dbReference type="ARBA" id="ARBA00038035"/>
    </source>
</evidence>
<dbReference type="Proteomes" id="UP001153461">
    <property type="component" value="Unassembled WGS sequence"/>
</dbReference>
<dbReference type="OrthoDB" id="654211at2759"/>
<feature type="binding site" evidence="10">
    <location>
        <position position="230"/>
    </location>
    <ligand>
        <name>ATP</name>
        <dbReference type="ChEBI" id="CHEBI:30616"/>
    </ligand>
</feature>
<dbReference type="PROSITE" id="PS00107">
    <property type="entry name" value="PROTEIN_KINASE_ATP"/>
    <property type="match status" value="1"/>
</dbReference>
<evidence type="ECO:0000256" key="10">
    <source>
        <dbReference type="PROSITE-ProRule" id="PRU10141"/>
    </source>
</evidence>
<feature type="region of interest" description="Disordered" evidence="11">
    <location>
        <begin position="1"/>
        <end position="165"/>
    </location>
</feature>
<accession>A0A9W4HH35</accession>
<dbReference type="FunFam" id="1.10.510.10:FF:000263">
    <property type="entry name" value="MAP kinase skh1/pek1"/>
    <property type="match status" value="1"/>
</dbReference>
<reference evidence="13" key="1">
    <citation type="submission" date="2021-07" db="EMBL/GenBank/DDBJ databases">
        <authorList>
            <person name="Branca A.L. A."/>
        </authorList>
    </citation>
    <scope>NUCLEOTIDE SEQUENCE</scope>
</reference>
<evidence type="ECO:0000256" key="7">
    <source>
        <dbReference type="ARBA" id="ARBA00047919"/>
    </source>
</evidence>
<dbReference type="CDD" id="cd06621">
    <property type="entry name" value="PKc_Pek1_like"/>
    <property type="match status" value="1"/>
</dbReference>
<feature type="compositionally biased region" description="Polar residues" evidence="11">
    <location>
        <begin position="77"/>
        <end position="88"/>
    </location>
</feature>
<organism evidence="13 14">
    <name type="scientific">Penicillium nalgiovense</name>
    <dbReference type="NCBI Taxonomy" id="60175"/>
    <lineage>
        <taxon>Eukaryota</taxon>
        <taxon>Fungi</taxon>
        <taxon>Dikarya</taxon>
        <taxon>Ascomycota</taxon>
        <taxon>Pezizomycotina</taxon>
        <taxon>Eurotiomycetes</taxon>
        <taxon>Eurotiomycetidae</taxon>
        <taxon>Eurotiales</taxon>
        <taxon>Aspergillaceae</taxon>
        <taxon>Penicillium</taxon>
    </lineage>
</organism>
<keyword evidence="5 10" id="KW-0067">ATP-binding</keyword>
<comment type="catalytic activity">
    <reaction evidence="8">
        <text>L-seryl-[protein] + ATP = O-phospho-L-seryl-[protein] + ADP + H(+)</text>
        <dbReference type="Rhea" id="RHEA:17989"/>
        <dbReference type="Rhea" id="RHEA-COMP:9863"/>
        <dbReference type="Rhea" id="RHEA-COMP:11604"/>
        <dbReference type="ChEBI" id="CHEBI:15378"/>
        <dbReference type="ChEBI" id="CHEBI:29999"/>
        <dbReference type="ChEBI" id="CHEBI:30616"/>
        <dbReference type="ChEBI" id="CHEBI:83421"/>
        <dbReference type="ChEBI" id="CHEBI:456216"/>
        <dbReference type="EC" id="2.7.11.24"/>
    </reaction>
    <physiologicalReaction direction="left-to-right" evidence="8">
        <dbReference type="Rhea" id="RHEA:17990"/>
    </physiologicalReaction>
</comment>
<evidence type="ECO:0000313" key="14">
    <source>
        <dbReference type="Proteomes" id="UP001153461"/>
    </source>
</evidence>
<feature type="compositionally biased region" description="Polar residues" evidence="11">
    <location>
        <begin position="112"/>
        <end position="130"/>
    </location>
</feature>
<dbReference type="GO" id="GO:0004707">
    <property type="term" value="F:MAP kinase activity"/>
    <property type="evidence" value="ECO:0007669"/>
    <property type="project" value="UniProtKB-EC"/>
</dbReference>
<dbReference type="InterPro" id="IPR011009">
    <property type="entry name" value="Kinase-like_dom_sf"/>
</dbReference>
<evidence type="ECO:0000256" key="11">
    <source>
        <dbReference type="SAM" id="MobiDB-lite"/>
    </source>
</evidence>
<comment type="catalytic activity">
    <reaction evidence="7">
        <text>L-threonyl-[protein] + ATP = O-phospho-L-threonyl-[protein] + ADP + H(+)</text>
        <dbReference type="Rhea" id="RHEA:46608"/>
        <dbReference type="Rhea" id="RHEA-COMP:11060"/>
        <dbReference type="Rhea" id="RHEA-COMP:11605"/>
        <dbReference type="ChEBI" id="CHEBI:15378"/>
        <dbReference type="ChEBI" id="CHEBI:30013"/>
        <dbReference type="ChEBI" id="CHEBI:30616"/>
        <dbReference type="ChEBI" id="CHEBI:61977"/>
        <dbReference type="ChEBI" id="CHEBI:456216"/>
        <dbReference type="EC" id="2.7.11.24"/>
    </reaction>
    <physiologicalReaction direction="left-to-right" evidence="7">
        <dbReference type="Rhea" id="RHEA:46609"/>
    </physiologicalReaction>
</comment>
<feature type="domain" description="Protein kinase" evidence="12">
    <location>
        <begin position="201"/>
        <end position="471"/>
    </location>
</feature>
<dbReference type="EMBL" id="CAJVNV010000066">
    <property type="protein sequence ID" value="CAG8012629.1"/>
    <property type="molecule type" value="Genomic_DNA"/>
</dbReference>